<dbReference type="AlphaFoldDB" id="A0A4V2V3G4"/>
<dbReference type="Proteomes" id="UP000295055">
    <property type="component" value="Unassembled WGS sequence"/>
</dbReference>
<sequence length="191" mass="20868">MENQQQMTAVTVTLNAKIDPARRADLEDAFDQAMEKLGKEGQIQVSGGGTQLGENGEVAECDIELALSDASDENISLIIQMFSAMLAPKGSRLTIHGEDVQIDFGADEGLAIYFNGTDLADEVYENNDINDLFDQLDEAVEDIGGIHGVWDGPTETAFYFYGISFAEMDAILRPLLEQNPLCEKCRVVQIA</sequence>
<accession>A0A4V2V3G4</accession>
<reference evidence="1 2" key="1">
    <citation type="submission" date="2019-03" db="EMBL/GenBank/DDBJ databases">
        <title>Genomic analyses of the natural microbiome of Caenorhabditis elegans.</title>
        <authorList>
            <person name="Samuel B."/>
        </authorList>
    </citation>
    <scope>NUCLEOTIDE SEQUENCE [LARGE SCALE GENOMIC DNA]</scope>
    <source>
        <strain evidence="1 2">JUb102</strain>
    </source>
</reference>
<evidence type="ECO:0000313" key="2">
    <source>
        <dbReference type="Proteomes" id="UP000295055"/>
    </source>
</evidence>
<dbReference type="OrthoDB" id="5194749at2"/>
<evidence type="ECO:0000313" key="1">
    <source>
        <dbReference type="EMBL" id="TCT32734.1"/>
    </source>
</evidence>
<organism evidence="1 2">
    <name type="scientific">Providencia alcalifaciens</name>
    <dbReference type="NCBI Taxonomy" id="126385"/>
    <lineage>
        <taxon>Bacteria</taxon>
        <taxon>Pseudomonadati</taxon>
        <taxon>Pseudomonadota</taxon>
        <taxon>Gammaproteobacteria</taxon>
        <taxon>Enterobacterales</taxon>
        <taxon>Morganellaceae</taxon>
        <taxon>Providencia</taxon>
    </lineage>
</organism>
<gene>
    <name evidence="1" type="ORF">EC835_10654</name>
</gene>
<comment type="caution">
    <text evidence="1">The sequence shown here is derived from an EMBL/GenBank/DDBJ whole genome shotgun (WGS) entry which is preliminary data.</text>
</comment>
<proteinExistence type="predicted"/>
<protein>
    <submittedName>
        <fullName evidence="1">Uncharacterized protein</fullName>
    </submittedName>
</protein>
<dbReference type="EMBL" id="SMAS01000006">
    <property type="protein sequence ID" value="TCT32734.1"/>
    <property type="molecule type" value="Genomic_DNA"/>
</dbReference>
<name>A0A4V2V3G4_9GAMM</name>
<dbReference type="RefSeq" id="WP_132496517.1">
    <property type="nucleotide sequence ID" value="NZ_SMAS01000006.1"/>
</dbReference>